<feature type="region of interest" description="Disordered" evidence="1">
    <location>
        <begin position="61"/>
        <end position="110"/>
    </location>
</feature>
<dbReference type="AlphaFoldDB" id="A0A6M3JAD9"/>
<feature type="compositionally biased region" description="Basic residues" evidence="1">
    <location>
        <begin position="65"/>
        <end position="76"/>
    </location>
</feature>
<proteinExistence type="predicted"/>
<accession>A0A6M3JAD9</accession>
<organism evidence="2">
    <name type="scientific">viral metagenome</name>
    <dbReference type="NCBI Taxonomy" id="1070528"/>
    <lineage>
        <taxon>unclassified sequences</taxon>
        <taxon>metagenomes</taxon>
        <taxon>organismal metagenomes</taxon>
    </lineage>
</organism>
<name>A0A6M3JAD9_9ZZZZ</name>
<sequence>MKTEATLSNVAAKLTTSGGTALVLTLTVKHGPKVNADRLLTLIGQTLDMDLKPKQVSLAFGKDAKKSKAATKKPGGKKPTGAKKQPLPQVGMRIPKGWAKADAGKTTATE</sequence>
<reference evidence="2" key="1">
    <citation type="submission" date="2020-03" db="EMBL/GenBank/DDBJ databases">
        <title>The deep terrestrial virosphere.</title>
        <authorList>
            <person name="Holmfeldt K."/>
            <person name="Nilsson E."/>
            <person name="Simone D."/>
            <person name="Lopez-Fernandez M."/>
            <person name="Wu X."/>
            <person name="de Brujin I."/>
            <person name="Lundin D."/>
            <person name="Andersson A."/>
            <person name="Bertilsson S."/>
            <person name="Dopson M."/>
        </authorList>
    </citation>
    <scope>NUCLEOTIDE SEQUENCE</scope>
    <source>
        <strain evidence="2">MM415B00334</strain>
    </source>
</reference>
<evidence type="ECO:0000256" key="1">
    <source>
        <dbReference type="SAM" id="MobiDB-lite"/>
    </source>
</evidence>
<protein>
    <submittedName>
        <fullName evidence="2">Uncharacterized protein</fullName>
    </submittedName>
</protein>
<gene>
    <name evidence="2" type="ORF">MM415B00334_0026</name>
</gene>
<dbReference type="EMBL" id="MT141560">
    <property type="protein sequence ID" value="QJA66773.1"/>
    <property type="molecule type" value="Genomic_DNA"/>
</dbReference>
<evidence type="ECO:0000313" key="2">
    <source>
        <dbReference type="EMBL" id="QJA66773.1"/>
    </source>
</evidence>